<dbReference type="Pfam" id="PF04072">
    <property type="entry name" value="LCM"/>
    <property type="match status" value="1"/>
</dbReference>
<dbReference type="EC" id="2.1.1.-" evidence="4"/>
<dbReference type="PANTHER" id="PTHR43619">
    <property type="entry name" value="S-ADENOSYL-L-METHIONINE-DEPENDENT METHYLTRANSFERASE YKTD-RELATED"/>
    <property type="match status" value="1"/>
</dbReference>
<comment type="function">
    <text evidence="4">Exhibits S-adenosyl-L-methionine-dependent methyltransferase activity.</text>
</comment>
<dbReference type="KEGG" id="aare:D3093_34165"/>
<name>A0A4D8Q0B5_9PROT</name>
<dbReference type="EMBL" id="CP032326">
    <property type="protein sequence ID" value="QCO00310.1"/>
    <property type="molecule type" value="Genomic_DNA"/>
</dbReference>
<dbReference type="InterPro" id="IPR011610">
    <property type="entry name" value="SAM_mthyl_Trfase_ML2640-like"/>
</dbReference>
<comment type="similarity">
    <text evidence="1 4">Belongs to the UPF0677 family.</text>
</comment>
<dbReference type="InterPro" id="IPR029063">
    <property type="entry name" value="SAM-dependent_MTases_sf"/>
</dbReference>
<geneLocation type="plasmid" evidence="5 6">
    <name>p5</name>
</geneLocation>
<evidence type="ECO:0000256" key="2">
    <source>
        <dbReference type="ARBA" id="ARBA00022603"/>
    </source>
</evidence>
<evidence type="ECO:0000256" key="1">
    <source>
        <dbReference type="ARBA" id="ARBA00008138"/>
    </source>
</evidence>
<dbReference type="AlphaFoldDB" id="A0A4D8Q0B5"/>
<evidence type="ECO:0000256" key="4">
    <source>
        <dbReference type="RuleBase" id="RU362030"/>
    </source>
</evidence>
<organism evidence="5 6">
    <name type="scientific">Azospirillum argentinense</name>
    <dbReference type="NCBI Taxonomy" id="2970906"/>
    <lineage>
        <taxon>Bacteria</taxon>
        <taxon>Pseudomonadati</taxon>
        <taxon>Pseudomonadota</taxon>
        <taxon>Alphaproteobacteria</taxon>
        <taxon>Rhodospirillales</taxon>
        <taxon>Azospirillaceae</taxon>
        <taxon>Azospirillum</taxon>
    </lineage>
</organism>
<dbReference type="Gene3D" id="3.40.50.150">
    <property type="entry name" value="Vaccinia Virus protein VP39"/>
    <property type="match status" value="1"/>
</dbReference>
<proteinExistence type="inferred from homology"/>
<dbReference type="NCBIfam" id="TIGR00027">
    <property type="entry name" value="mthyl_TIGR00027"/>
    <property type="match status" value="1"/>
</dbReference>
<dbReference type="GO" id="GO:0032259">
    <property type="term" value="P:methylation"/>
    <property type="evidence" value="ECO:0007669"/>
    <property type="project" value="UniProtKB-KW"/>
</dbReference>
<dbReference type="Proteomes" id="UP000298595">
    <property type="component" value="Plasmid p5"/>
</dbReference>
<gene>
    <name evidence="5" type="ORF">D3093_34165</name>
</gene>
<keyword evidence="4" id="KW-0949">S-adenosyl-L-methionine</keyword>
<sequence>MHVVSLTAQWMAAARALESRRGDGRLFVDRFAHDLALPHGYELLERYKGGGVCDFIAIRTRYFDDAVTAAAETEGIRQIVLVAAGMDTRAYRLRWPSGTSIFEIDHAELLAEKARRLAALDAASSATRVDVPADLSVAWRHRLLNAGFDPAKRTAWIVEGLVFYLSPDQVGTLLQELRALSAIGSWLLTDMPSRTLLESPLGRPFLSALAADGVPWIFGSDEPMDFLKSTGWTSTEVRQPGEEGAGAGRWPYPVPPAGVKGIPRTWLLKATT</sequence>
<dbReference type="GO" id="GO:0008168">
    <property type="term" value="F:methyltransferase activity"/>
    <property type="evidence" value="ECO:0007669"/>
    <property type="project" value="UniProtKB-UniRule"/>
</dbReference>
<dbReference type="PANTHER" id="PTHR43619:SF2">
    <property type="entry name" value="S-ADENOSYL-L-METHIONINE-DEPENDENT METHYLTRANSFERASES SUPERFAMILY PROTEIN"/>
    <property type="match status" value="1"/>
</dbReference>
<keyword evidence="2 4" id="KW-0489">Methyltransferase</keyword>
<dbReference type="SUPFAM" id="SSF53335">
    <property type="entry name" value="S-adenosyl-L-methionine-dependent methyltransferases"/>
    <property type="match status" value="1"/>
</dbReference>
<protein>
    <recommendedName>
        <fullName evidence="4">S-adenosyl-L-methionine-dependent methyltransferase</fullName>
        <ecNumber evidence="4">2.1.1.-</ecNumber>
    </recommendedName>
</protein>
<evidence type="ECO:0000256" key="3">
    <source>
        <dbReference type="ARBA" id="ARBA00022679"/>
    </source>
</evidence>
<dbReference type="InterPro" id="IPR007213">
    <property type="entry name" value="Ppm1/Ppm2/Tcmp"/>
</dbReference>
<accession>A0A4D8Q0B5</accession>
<evidence type="ECO:0000313" key="5">
    <source>
        <dbReference type="EMBL" id="QCO00310.1"/>
    </source>
</evidence>
<evidence type="ECO:0000313" key="6">
    <source>
        <dbReference type="Proteomes" id="UP000298595"/>
    </source>
</evidence>
<keyword evidence="5" id="KW-0614">Plasmid</keyword>
<keyword evidence="3 5" id="KW-0808">Transferase</keyword>
<reference evidence="5 6" key="1">
    <citation type="submission" date="2018-09" db="EMBL/GenBank/DDBJ databases">
        <title>Whole genome based analysis of evolution and adaptive divergence in Indian and Brazilian strains of Azospirillum brasilense.</title>
        <authorList>
            <person name="Singh C."/>
            <person name="Tripathi A.K."/>
        </authorList>
    </citation>
    <scope>NUCLEOTIDE SEQUENCE [LARGE SCALE GENOMIC DNA]</scope>
    <source>
        <strain evidence="5 6">MTCC4035</strain>
        <plasmid evidence="5 6">p5</plasmid>
    </source>
</reference>